<proteinExistence type="inferred from homology"/>
<evidence type="ECO:0000259" key="4">
    <source>
        <dbReference type="Pfam" id="PF01370"/>
    </source>
</evidence>
<sequence length="281" mass="31147">MKIAITGARGSVGRMAVKVCADAGHATVQVNRTEQAPTGDMPNTEMRTADVAMNYQQTVEAFRGCDAVIHLAAIPNPVGKDDYVVHNNNVDSAFNGLRAAAEVGIKRFCYASSVNAIGLAFSNRPLHFDYFPINEEAPRHPTDSYALAKREAEIQAQAFAEWFPGMKVACLRIHEVSSLERVQKVHENDWENAGVKQLWGWVNPVATARACLLAVEKCDNWEGCEIFNIVAPTTTQDIPSEKLARKYFPGAEIRADMSGNQGFWTTDKAKRLMGWEHYETE</sequence>
<dbReference type="Gene3D" id="3.40.50.720">
    <property type="entry name" value="NAD(P)-binding Rossmann-like Domain"/>
    <property type="match status" value="1"/>
</dbReference>
<dbReference type="PANTHER" id="PTHR43103">
    <property type="entry name" value="NUCLEOSIDE-DIPHOSPHATE-SUGAR EPIMERASE"/>
    <property type="match status" value="1"/>
</dbReference>
<keyword evidence="3" id="KW-0520">NAD</keyword>
<dbReference type="PANTHER" id="PTHR43103:SF5">
    <property type="entry name" value="4-EPIMERASE, PUTATIVE (AFU_ORTHOLOGUE AFUA_7G00360)-RELATED"/>
    <property type="match status" value="1"/>
</dbReference>
<protein>
    <recommendedName>
        <fullName evidence="4">NAD-dependent epimerase/dehydratase domain-containing protein</fullName>
    </recommendedName>
</protein>
<evidence type="ECO:0000256" key="1">
    <source>
        <dbReference type="ARBA" id="ARBA00007637"/>
    </source>
</evidence>
<evidence type="ECO:0000256" key="2">
    <source>
        <dbReference type="ARBA" id="ARBA00023002"/>
    </source>
</evidence>
<dbReference type="OrthoDB" id="202470at2759"/>
<accession>A0A8H4MAW8</accession>
<name>A0A8H4MAW8_9EURO</name>
<dbReference type="Proteomes" id="UP000653565">
    <property type="component" value="Unassembled WGS sequence"/>
</dbReference>
<feature type="domain" description="NAD-dependent epimerase/dehydratase" evidence="4">
    <location>
        <begin position="3"/>
        <end position="229"/>
    </location>
</feature>
<keyword evidence="6" id="KW-1185">Reference proteome</keyword>
<dbReference type="AlphaFoldDB" id="A0A8H4MAW8"/>
<gene>
    <name evidence="5" type="ORF">CNMCM6805_007459</name>
</gene>
<dbReference type="GO" id="GO:0016491">
    <property type="term" value="F:oxidoreductase activity"/>
    <property type="evidence" value="ECO:0007669"/>
    <property type="project" value="UniProtKB-KW"/>
</dbReference>
<evidence type="ECO:0000313" key="5">
    <source>
        <dbReference type="EMBL" id="KAF4236531.1"/>
    </source>
</evidence>
<evidence type="ECO:0000256" key="3">
    <source>
        <dbReference type="ARBA" id="ARBA00023027"/>
    </source>
</evidence>
<evidence type="ECO:0000313" key="6">
    <source>
        <dbReference type="Proteomes" id="UP000653565"/>
    </source>
</evidence>
<comment type="caution">
    <text evidence="5">The sequence shown here is derived from an EMBL/GenBank/DDBJ whole genome shotgun (WGS) entry which is preliminary data.</text>
</comment>
<dbReference type="InterPro" id="IPR001509">
    <property type="entry name" value="Epimerase_deHydtase"/>
</dbReference>
<dbReference type="SUPFAM" id="SSF51735">
    <property type="entry name" value="NAD(P)-binding Rossmann-fold domains"/>
    <property type="match status" value="1"/>
</dbReference>
<dbReference type="Pfam" id="PF01370">
    <property type="entry name" value="Epimerase"/>
    <property type="match status" value="1"/>
</dbReference>
<reference evidence="5" key="2">
    <citation type="submission" date="2020-04" db="EMBL/GenBank/DDBJ databases">
        <authorList>
            <person name="Santos R.A.C."/>
            <person name="Steenwyk J.L."/>
            <person name="Rivero-Menendez O."/>
            <person name="Mead M.E."/>
            <person name="Silva L.P."/>
            <person name="Bastos R.W."/>
            <person name="Alastruey-Izquierdo A."/>
            <person name="Goldman G.H."/>
            <person name="Rokas A."/>
        </authorList>
    </citation>
    <scope>NUCLEOTIDE SEQUENCE</scope>
    <source>
        <strain evidence="5">CNM-CM6805</strain>
    </source>
</reference>
<comment type="similarity">
    <text evidence="1">Belongs to the NAD(P)-dependent epimerase/dehydratase family.</text>
</comment>
<reference evidence="5" key="1">
    <citation type="journal article" date="2020" name="bioRxiv">
        <title>Genomic and phenotypic heterogeneity of clinical isolates of the human pathogens Aspergillus fumigatus, Aspergillus lentulus and Aspergillus fumigatiaffinis.</title>
        <authorList>
            <person name="dos Santos R.A.C."/>
            <person name="Steenwyk J.L."/>
            <person name="Rivero-Menendez O."/>
            <person name="Mead M.E."/>
            <person name="Silva L.P."/>
            <person name="Bastos R.W."/>
            <person name="Alastruey-Izquierdo A."/>
            <person name="Goldman G.H."/>
            <person name="Rokas A."/>
        </authorList>
    </citation>
    <scope>NUCLEOTIDE SEQUENCE</scope>
    <source>
        <strain evidence="5">CNM-CM6805</strain>
    </source>
</reference>
<organism evidence="5 6">
    <name type="scientific">Aspergillus fumigatiaffinis</name>
    <dbReference type="NCBI Taxonomy" id="340414"/>
    <lineage>
        <taxon>Eukaryota</taxon>
        <taxon>Fungi</taxon>
        <taxon>Dikarya</taxon>
        <taxon>Ascomycota</taxon>
        <taxon>Pezizomycotina</taxon>
        <taxon>Eurotiomycetes</taxon>
        <taxon>Eurotiomycetidae</taxon>
        <taxon>Eurotiales</taxon>
        <taxon>Aspergillaceae</taxon>
        <taxon>Aspergillus</taxon>
        <taxon>Aspergillus subgen. Fumigati</taxon>
    </lineage>
</organism>
<dbReference type="EMBL" id="JAAAPX010000051">
    <property type="protein sequence ID" value="KAF4236531.1"/>
    <property type="molecule type" value="Genomic_DNA"/>
</dbReference>
<dbReference type="InterPro" id="IPR036291">
    <property type="entry name" value="NAD(P)-bd_dom_sf"/>
</dbReference>
<keyword evidence="2" id="KW-0560">Oxidoreductase</keyword>